<evidence type="ECO:0000313" key="9">
    <source>
        <dbReference type="Proteomes" id="UP001549799"/>
    </source>
</evidence>
<dbReference type="RefSeq" id="WP_354613587.1">
    <property type="nucleotide sequence ID" value="NZ_JBEXAE010000001.1"/>
</dbReference>
<dbReference type="InterPro" id="IPR013784">
    <property type="entry name" value="Carb-bd-like_fold"/>
</dbReference>
<evidence type="ECO:0000256" key="4">
    <source>
        <dbReference type="RuleBase" id="RU003357"/>
    </source>
</evidence>
<keyword evidence="4" id="KW-0798">TonB box</keyword>
<evidence type="ECO:0000256" key="1">
    <source>
        <dbReference type="ARBA" id="ARBA00004442"/>
    </source>
</evidence>
<evidence type="ECO:0000313" key="8">
    <source>
        <dbReference type="EMBL" id="MET6989219.1"/>
    </source>
</evidence>
<evidence type="ECO:0000256" key="3">
    <source>
        <dbReference type="ARBA" id="ARBA00023237"/>
    </source>
</evidence>
<sequence>MKLILLYFCLLFALQISAQETTGSIVGTLTDKELNNEPLPFANVLIKGTTKGTTSDFDGLYELARLQPGTYTLSFSYLGYETVEIPNVEVVVGKVTTVNVPMGASEGMTLDEVVVTVSAKKDSETALLLDQKKAVEIKTSIGAQELARKGVSDAAGAVAQISGISKQEGSNNVYVRGLGDRYLSTTMNGLSLPSNNINNKNIDLNLFSSDIIESVGVSKAYTSKFYGDFSAGNVDISSKEYTGTGFFDASVSTGVNSRAAGQDFVKNEGTGYFGFYNRYDHNPFAVILSHGVDPVQNNKIAPVNTGIALSFGKSYRVFGEDSESLLSFFGNVSFDSKYRYLEGSQANYGTNLDVLFPTVERYIQSTTSTALANVIFKIDNDNKLKFNSLAVNSSSDEVGYYGTNGLGFSQDLNSDKGYFQLNSQFNQDLILVNQLTGEHTFDNIYLDYGVGYNRVFAYEPDRKRITLNNYDLLFDNDPNTSPDFGQQNNFNNQRYFQNIEDEELNSRINLSYQITPATKLNVGYNGRTKERSFDNQRYGYKNISNNFNITDVNNLNSIFNLDNFVLGQGNEGEGYQTHVFRPLDPVNTGLSQTSAPGELENTYTGKLDVSAGYVSAEFNLNDKWLFIPGIRVESINQNIAYDVINLRPDLNPGSNEVTESIYLPNLNIKYTVNEDQNIRLSGSQTVSFPEFKEMAPFVYEGVTQRIGGNPDVLGRQDIATINYNNVKDVSYSNILNLDLKYEWFFSRNEILSIGAFAKQIQDPINLVVANDATGTQRYFRTGKKADVFGAELELRKNILMDDEEQPELTFGLNVSYIHTKQDLYSEISGSYSTTFNRQSDELQGSSPLIANADFNWSPTFGNYSPVINLVGNYFSDRIFALGSGQLGNIIEKGIPTLDLVWKNSFGEHLEVTLNAKNILDPTFEINREIVNGERIILQDFKRGVDLGLSVKYSF</sequence>
<dbReference type="PANTHER" id="PTHR40980:SF5">
    <property type="entry name" value="TONB-DEPENDENT RECEPTOR"/>
    <property type="match status" value="1"/>
</dbReference>
<feature type="domain" description="TonB-dependent receptor-like beta-barrel" evidence="6">
    <location>
        <begin position="466"/>
        <end position="918"/>
    </location>
</feature>
<dbReference type="InterPro" id="IPR037066">
    <property type="entry name" value="Plug_dom_sf"/>
</dbReference>
<keyword evidence="9" id="KW-1185">Reference proteome</keyword>
<dbReference type="InterPro" id="IPR000531">
    <property type="entry name" value="Beta-barrel_TonB"/>
</dbReference>
<dbReference type="Proteomes" id="UP001549799">
    <property type="component" value="Unassembled WGS sequence"/>
</dbReference>
<proteinExistence type="inferred from homology"/>
<feature type="domain" description="TonB-dependent receptor plug" evidence="7">
    <location>
        <begin position="134"/>
        <end position="232"/>
    </location>
</feature>
<dbReference type="InterPro" id="IPR036942">
    <property type="entry name" value="Beta-barrel_TonB_sf"/>
</dbReference>
<gene>
    <name evidence="8" type="ORF">ABXZ36_01000</name>
</gene>
<keyword evidence="8" id="KW-0675">Receptor</keyword>
<dbReference type="EMBL" id="JBEXAE010000001">
    <property type="protein sequence ID" value="MET6989219.1"/>
    <property type="molecule type" value="Genomic_DNA"/>
</dbReference>
<dbReference type="Pfam" id="PF13715">
    <property type="entry name" value="CarbopepD_reg_2"/>
    <property type="match status" value="1"/>
</dbReference>
<dbReference type="Gene3D" id="2.170.130.10">
    <property type="entry name" value="TonB-dependent receptor, plug domain"/>
    <property type="match status" value="1"/>
</dbReference>
<accession>A0ABV2SSD7</accession>
<protein>
    <submittedName>
        <fullName evidence="8">TonB-dependent receptor</fullName>
    </submittedName>
</protein>
<keyword evidence="5" id="KW-0732">Signal</keyword>
<dbReference type="Pfam" id="PF07715">
    <property type="entry name" value="Plug"/>
    <property type="match status" value="1"/>
</dbReference>
<dbReference type="SUPFAM" id="SSF56935">
    <property type="entry name" value="Porins"/>
    <property type="match status" value="1"/>
</dbReference>
<dbReference type="PANTHER" id="PTHR40980">
    <property type="entry name" value="PLUG DOMAIN-CONTAINING PROTEIN"/>
    <property type="match status" value="1"/>
</dbReference>
<evidence type="ECO:0000256" key="2">
    <source>
        <dbReference type="ARBA" id="ARBA00023136"/>
    </source>
</evidence>
<reference evidence="8 9" key="1">
    <citation type="submission" date="2024-07" db="EMBL/GenBank/DDBJ databases">
        <title>The genome sequence of type strain Sediminicola arcticus GDMCC 1.2805.</title>
        <authorList>
            <person name="Liu Y."/>
        </authorList>
    </citation>
    <scope>NUCLEOTIDE SEQUENCE [LARGE SCALE GENOMIC DNA]</scope>
    <source>
        <strain evidence="8 9">GDMCC 1.2805</strain>
    </source>
</reference>
<dbReference type="Gene3D" id="2.40.170.20">
    <property type="entry name" value="TonB-dependent receptor, beta-barrel domain"/>
    <property type="match status" value="1"/>
</dbReference>
<organism evidence="8 9">
    <name type="scientific">Sediminicola arcticus</name>
    <dbReference type="NCBI Taxonomy" id="1574308"/>
    <lineage>
        <taxon>Bacteria</taxon>
        <taxon>Pseudomonadati</taxon>
        <taxon>Bacteroidota</taxon>
        <taxon>Flavobacteriia</taxon>
        <taxon>Flavobacteriales</taxon>
        <taxon>Flavobacteriaceae</taxon>
        <taxon>Sediminicola</taxon>
    </lineage>
</organism>
<comment type="similarity">
    <text evidence="4">Belongs to the TonB-dependent receptor family.</text>
</comment>
<keyword evidence="3" id="KW-0998">Cell outer membrane</keyword>
<dbReference type="Gene3D" id="2.60.40.1120">
    <property type="entry name" value="Carboxypeptidase-like, regulatory domain"/>
    <property type="match status" value="1"/>
</dbReference>
<dbReference type="SUPFAM" id="SSF49452">
    <property type="entry name" value="Starch-binding domain-like"/>
    <property type="match status" value="1"/>
</dbReference>
<feature type="signal peptide" evidence="5">
    <location>
        <begin position="1"/>
        <end position="18"/>
    </location>
</feature>
<comment type="caution">
    <text evidence="8">The sequence shown here is derived from an EMBL/GenBank/DDBJ whole genome shotgun (WGS) entry which is preliminary data.</text>
</comment>
<feature type="chain" id="PRO_5046200355" evidence="5">
    <location>
        <begin position="19"/>
        <end position="954"/>
    </location>
</feature>
<evidence type="ECO:0000259" key="7">
    <source>
        <dbReference type="Pfam" id="PF07715"/>
    </source>
</evidence>
<keyword evidence="2 4" id="KW-0472">Membrane</keyword>
<name>A0ABV2SSD7_9FLAO</name>
<comment type="subcellular location">
    <subcellularLocation>
        <location evidence="1 4">Cell outer membrane</location>
    </subcellularLocation>
</comment>
<dbReference type="InterPro" id="IPR012910">
    <property type="entry name" value="Plug_dom"/>
</dbReference>
<evidence type="ECO:0000259" key="6">
    <source>
        <dbReference type="Pfam" id="PF00593"/>
    </source>
</evidence>
<evidence type="ECO:0000256" key="5">
    <source>
        <dbReference type="SAM" id="SignalP"/>
    </source>
</evidence>
<dbReference type="Pfam" id="PF00593">
    <property type="entry name" value="TonB_dep_Rec_b-barrel"/>
    <property type="match status" value="1"/>
</dbReference>